<comment type="caution">
    <text evidence="1">The sequence shown here is derived from an EMBL/GenBank/DDBJ whole genome shotgun (WGS) entry which is preliminary data.</text>
</comment>
<dbReference type="EMBL" id="VSRR010013772">
    <property type="protein sequence ID" value="MPC56196.1"/>
    <property type="molecule type" value="Genomic_DNA"/>
</dbReference>
<dbReference type="Proteomes" id="UP000324222">
    <property type="component" value="Unassembled WGS sequence"/>
</dbReference>
<sequence>MLHVVIYRARLRTRPRLAADEGKMRLGLVQHQHAAQTPARHHWQAPHLAWLHHSPGQHPQPQYIHSLITYYTSPWKQNMNTSLL</sequence>
<gene>
    <name evidence="1" type="ORF">E2C01_050149</name>
</gene>
<accession>A0A5B7GF41</accession>
<evidence type="ECO:0000313" key="1">
    <source>
        <dbReference type="EMBL" id="MPC56196.1"/>
    </source>
</evidence>
<dbReference type="AlphaFoldDB" id="A0A5B7GF41"/>
<evidence type="ECO:0000313" key="2">
    <source>
        <dbReference type="Proteomes" id="UP000324222"/>
    </source>
</evidence>
<reference evidence="1 2" key="1">
    <citation type="submission" date="2019-05" db="EMBL/GenBank/DDBJ databases">
        <title>Another draft genome of Portunus trituberculatus and its Hox gene families provides insights of decapod evolution.</title>
        <authorList>
            <person name="Jeong J.-H."/>
            <person name="Song I."/>
            <person name="Kim S."/>
            <person name="Choi T."/>
            <person name="Kim D."/>
            <person name="Ryu S."/>
            <person name="Kim W."/>
        </authorList>
    </citation>
    <scope>NUCLEOTIDE SEQUENCE [LARGE SCALE GENOMIC DNA]</scope>
    <source>
        <tissue evidence="1">Muscle</tissue>
    </source>
</reference>
<proteinExistence type="predicted"/>
<name>A0A5B7GF41_PORTR</name>
<organism evidence="1 2">
    <name type="scientific">Portunus trituberculatus</name>
    <name type="common">Swimming crab</name>
    <name type="synonym">Neptunus trituberculatus</name>
    <dbReference type="NCBI Taxonomy" id="210409"/>
    <lineage>
        <taxon>Eukaryota</taxon>
        <taxon>Metazoa</taxon>
        <taxon>Ecdysozoa</taxon>
        <taxon>Arthropoda</taxon>
        <taxon>Crustacea</taxon>
        <taxon>Multicrustacea</taxon>
        <taxon>Malacostraca</taxon>
        <taxon>Eumalacostraca</taxon>
        <taxon>Eucarida</taxon>
        <taxon>Decapoda</taxon>
        <taxon>Pleocyemata</taxon>
        <taxon>Brachyura</taxon>
        <taxon>Eubrachyura</taxon>
        <taxon>Portunoidea</taxon>
        <taxon>Portunidae</taxon>
        <taxon>Portuninae</taxon>
        <taxon>Portunus</taxon>
    </lineage>
</organism>
<keyword evidence="2" id="KW-1185">Reference proteome</keyword>
<protein>
    <submittedName>
        <fullName evidence="1">Uncharacterized protein</fullName>
    </submittedName>
</protein>